<evidence type="ECO:0000313" key="1">
    <source>
        <dbReference type="EMBL" id="KAJ7338113.1"/>
    </source>
</evidence>
<dbReference type="EMBL" id="JAPFRF010000003">
    <property type="protein sequence ID" value="KAJ7338113.1"/>
    <property type="molecule type" value="Genomic_DNA"/>
</dbReference>
<dbReference type="AlphaFoldDB" id="A0A9Q0Y104"/>
<name>A0A9Q0Y104_9SAUR</name>
<sequence length="98" mass="10857">MGAYQRALLNKLQPLLDALPDTSKTTAQPVMEEAFALAQQMRSGRHTSNSATKSLGFAIAFRRHAWLRSTGLGDDTKTKIECLPFEGEGLFMKRLTKS</sequence>
<organism evidence="1 2">
    <name type="scientific">Phrynocephalus forsythii</name>
    <dbReference type="NCBI Taxonomy" id="171643"/>
    <lineage>
        <taxon>Eukaryota</taxon>
        <taxon>Metazoa</taxon>
        <taxon>Chordata</taxon>
        <taxon>Craniata</taxon>
        <taxon>Vertebrata</taxon>
        <taxon>Euteleostomi</taxon>
        <taxon>Lepidosauria</taxon>
        <taxon>Squamata</taxon>
        <taxon>Bifurcata</taxon>
        <taxon>Unidentata</taxon>
        <taxon>Episquamata</taxon>
        <taxon>Toxicofera</taxon>
        <taxon>Iguania</taxon>
        <taxon>Acrodonta</taxon>
        <taxon>Agamidae</taxon>
        <taxon>Agaminae</taxon>
        <taxon>Phrynocephalus</taxon>
    </lineage>
</organism>
<proteinExistence type="predicted"/>
<dbReference type="Gene3D" id="1.10.287.3160">
    <property type="match status" value="1"/>
</dbReference>
<dbReference type="OrthoDB" id="9050411at2759"/>
<gene>
    <name evidence="1" type="ORF">JRQ81_010695</name>
</gene>
<evidence type="ECO:0000313" key="2">
    <source>
        <dbReference type="Proteomes" id="UP001142489"/>
    </source>
</evidence>
<keyword evidence="2" id="KW-1185">Reference proteome</keyword>
<dbReference type="Proteomes" id="UP001142489">
    <property type="component" value="Unassembled WGS sequence"/>
</dbReference>
<comment type="caution">
    <text evidence="1">The sequence shown here is derived from an EMBL/GenBank/DDBJ whole genome shotgun (WGS) entry which is preliminary data.</text>
</comment>
<reference evidence="1" key="1">
    <citation type="journal article" date="2023" name="DNA Res.">
        <title>Chromosome-level genome assembly of Phrynocephalus forsythii using third-generation DNA sequencing and Hi-C analysis.</title>
        <authorList>
            <person name="Qi Y."/>
            <person name="Zhao W."/>
            <person name="Zhao Y."/>
            <person name="Niu C."/>
            <person name="Cao S."/>
            <person name="Zhang Y."/>
        </authorList>
    </citation>
    <scope>NUCLEOTIDE SEQUENCE</scope>
    <source>
        <tissue evidence="1">Muscle</tissue>
    </source>
</reference>
<accession>A0A9Q0Y104</accession>
<protein>
    <submittedName>
        <fullName evidence="1">Uncharacterized protein</fullName>
    </submittedName>
</protein>